<reference evidence="2" key="1">
    <citation type="submission" date="2016-10" db="EMBL/GenBank/DDBJ databases">
        <authorList>
            <person name="Varghese N."/>
            <person name="Submissions S."/>
        </authorList>
    </citation>
    <scope>NUCLEOTIDE SEQUENCE [LARGE SCALE GENOMIC DNA]</scope>
    <source>
        <strain evidence="2">DSM 45004</strain>
    </source>
</reference>
<name>A0A1I1ZAK2_9ACTN</name>
<evidence type="ECO:0000313" key="1">
    <source>
        <dbReference type="EMBL" id="SFE28796.1"/>
    </source>
</evidence>
<dbReference type="RefSeq" id="WP_092928186.1">
    <property type="nucleotide sequence ID" value="NZ_FOMZ01000010.1"/>
</dbReference>
<dbReference type="InterPro" id="IPR043863">
    <property type="entry name" value="DUF5825"/>
</dbReference>
<dbReference type="EMBL" id="FOMZ01000010">
    <property type="protein sequence ID" value="SFE28796.1"/>
    <property type="molecule type" value="Genomic_DNA"/>
</dbReference>
<evidence type="ECO:0000313" key="2">
    <source>
        <dbReference type="Proteomes" id="UP000198716"/>
    </source>
</evidence>
<accession>A0A1I1ZAK2</accession>
<dbReference type="AlphaFoldDB" id="A0A1I1ZAK2"/>
<gene>
    <name evidence="1" type="ORF">SAMN04487819_110160</name>
</gene>
<dbReference type="Proteomes" id="UP000198716">
    <property type="component" value="Unassembled WGS sequence"/>
</dbReference>
<sequence length="200" mass="22038">MRVLLRDSAVGSVAERSTDLVPRTDPVTEAAELFEAGVRGVVLRDPVRLDGRADAARALTLLRELGSRGVSCRWELRVEETEFDWVALSHLPPPSRASGRVPVDVSAWTDSWFPCKCVQREGPGFLQIRDRRGSAMECYTVSDPELVRAARSLAGGTTPDGIDSGTRERFADSGLIVRLGSLEWWAPARIRRWPVPAMAV</sequence>
<proteinExistence type="predicted"/>
<dbReference type="Pfam" id="PF19142">
    <property type="entry name" value="DUF5825"/>
    <property type="match status" value="1"/>
</dbReference>
<keyword evidence="2" id="KW-1185">Reference proteome</keyword>
<protein>
    <submittedName>
        <fullName evidence="1">Uncharacterized protein</fullName>
    </submittedName>
</protein>
<organism evidence="1 2">
    <name type="scientific">Actinopolyspora alba</name>
    <dbReference type="NCBI Taxonomy" id="673379"/>
    <lineage>
        <taxon>Bacteria</taxon>
        <taxon>Bacillati</taxon>
        <taxon>Actinomycetota</taxon>
        <taxon>Actinomycetes</taxon>
        <taxon>Actinopolysporales</taxon>
        <taxon>Actinopolysporaceae</taxon>
        <taxon>Actinopolyspora</taxon>
        <taxon>Actinopolyspora alba group</taxon>
    </lineage>
</organism>